<dbReference type="SMART" id="SM01324">
    <property type="entry name" value="YARHG"/>
    <property type="match status" value="1"/>
</dbReference>
<feature type="domain" description="YARHG" evidence="1">
    <location>
        <begin position="166"/>
        <end position="248"/>
    </location>
</feature>
<reference evidence="2 3" key="1">
    <citation type="submission" date="2019-04" db="EMBL/GenBank/DDBJ databases">
        <title>Niastella caeni sp. nov., isolated from activated sludge.</title>
        <authorList>
            <person name="Sheng M."/>
        </authorList>
    </citation>
    <scope>NUCLEOTIDE SEQUENCE [LARGE SCALE GENOMIC DNA]</scope>
    <source>
        <strain evidence="2 3">HX-2-15</strain>
    </source>
</reference>
<organism evidence="2 3">
    <name type="scientific">Niastella caeni</name>
    <dbReference type="NCBI Taxonomy" id="2569763"/>
    <lineage>
        <taxon>Bacteria</taxon>
        <taxon>Pseudomonadati</taxon>
        <taxon>Bacteroidota</taxon>
        <taxon>Chitinophagia</taxon>
        <taxon>Chitinophagales</taxon>
        <taxon>Chitinophagaceae</taxon>
        <taxon>Niastella</taxon>
    </lineage>
</organism>
<dbReference type="InterPro" id="IPR038434">
    <property type="entry name" value="YARHG_sf"/>
</dbReference>
<dbReference type="Gene3D" id="1.20.58.1690">
    <property type="match status" value="1"/>
</dbReference>
<dbReference type="Proteomes" id="UP000306918">
    <property type="component" value="Unassembled WGS sequence"/>
</dbReference>
<dbReference type="EMBL" id="STFF01000007">
    <property type="protein sequence ID" value="THU34773.1"/>
    <property type="molecule type" value="Genomic_DNA"/>
</dbReference>
<evidence type="ECO:0000313" key="3">
    <source>
        <dbReference type="Proteomes" id="UP000306918"/>
    </source>
</evidence>
<proteinExistence type="predicted"/>
<evidence type="ECO:0000313" key="2">
    <source>
        <dbReference type="EMBL" id="THU34773.1"/>
    </source>
</evidence>
<dbReference type="OrthoDB" id="353549at2"/>
<gene>
    <name evidence="2" type="ORF">FAM09_22510</name>
</gene>
<name>A0A4S8HIA9_9BACT</name>
<sequence>MTPKTLIFLTLTVVGSLAACKEKPAAKPAKSGTAQALSQPVSSITGSWVGSFVPDEEVIIVDKNGDSFPATPNKITMFISELEDGNIKGYSVCAGNERPFTGSYEEEGGKIKASLQEPGDNKYDGIFDLVISKSDRTITGKWTPFNKAIAGRHYILERKNFKYNTALGRYPKASAQLLTADDVNNMYKEELRYMRNEIYARHGYSFKLRDIRQEFDGQDWYIPVSTDVRKKLSAIEVKNEKLIKNFEKYAEESYDDYGR</sequence>
<accession>A0A4S8HIA9</accession>
<dbReference type="Pfam" id="PF13308">
    <property type="entry name" value="YARHG"/>
    <property type="match status" value="1"/>
</dbReference>
<dbReference type="InterPro" id="IPR025582">
    <property type="entry name" value="YARHG_dom"/>
</dbReference>
<dbReference type="RefSeq" id="WP_136579417.1">
    <property type="nucleotide sequence ID" value="NZ_STFF01000007.1"/>
</dbReference>
<comment type="caution">
    <text evidence="2">The sequence shown here is derived from an EMBL/GenBank/DDBJ whole genome shotgun (WGS) entry which is preliminary data.</text>
</comment>
<keyword evidence="3" id="KW-1185">Reference proteome</keyword>
<evidence type="ECO:0000259" key="1">
    <source>
        <dbReference type="SMART" id="SM01324"/>
    </source>
</evidence>
<dbReference type="AlphaFoldDB" id="A0A4S8HIA9"/>
<dbReference type="PROSITE" id="PS51257">
    <property type="entry name" value="PROKAR_LIPOPROTEIN"/>
    <property type="match status" value="1"/>
</dbReference>
<protein>
    <submittedName>
        <fullName evidence="2">YARHG domain-containing protein</fullName>
    </submittedName>
</protein>